<evidence type="ECO:0000313" key="1">
    <source>
        <dbReference type="EMBL" id="KAK9183408.1"/>
    </source>
</evidence>
<name>A0AAP0QCG0_9ROSI</name>
<accession>A0AAP0QCG0</accession>
<evidence type="ECO:0000313" key="2">
    <source>
        <dbReference type="Proteomes" id="UP001428341"/>
    </source>
</evidence>
<dbReference type="AlphaFoldDB" id="A0AAP0QCG0"/>
<dbReference type="EMBL" id="JBCGBO010000024">
    <property type="protein sequence ID" value="KAK9183408.1"/>
    <property type="molecule type" value="Genomic_DNA"/>
</dbReference>
<reference evidence="1 2" key="1">
    <citation type="submission" date="2024-05" db="EMBL/GenBank/DDBJ databases">
        <title>Haplotype-resolved chromosome-level genome assembly of Huyou (Citrus changshanensis).</title>
        <authorList>
            <person name="Miao C."/>
            <person name="Chen W."/>
            <person name="Wu Y."/>
            <person name="Wang L."/>
            <person name="Zhao S."/>
            <person name="Grierson D."/>
            <person name="Xu C."/>
            <person name="Chen K."/>
        </authorList>
    </citation>
    <scope>NUCLEOTIDE SEQUENCE [LARGE SCALE GENOMIC DNA]</scope>
    <source>
        <strain evidence="1">01-14</strain>
        <tissue evidence="1">Leaf</tissue>
    </source>
</reference>
<sequence>MDEEQDRDEHKRIDSSSDAPVMIEAKRDIVDVRVAQLVTRHLSQVTGLVATRVASFPLACSLHPFLARSFRGMKKKKDIAREMRRLAMDLGVSMDQIQYCKGILTLRGGAESRDFIVLVIKLFQKPGPGPGPVVRRLGF</sequence>
<organism evidence="1 2">
    <name type="scientific">Citrus x changshan-huyou</name>
    <dbReference type="NCBI Taxonomy" id="2935761"/>
    <lineage>
        <taxon>Eukaryota</taxon>
        <taxon>Viridiplantae</taxon>
        <taxon>Streptophyta</taxon>
        <taxon>Embryophyta</taxon>
        <taxon>Tracheophyta</taxon>
        <taxon>Spermatophyta</taxon>
        <taxon>Magnoliopsida</taxon>
        <taxon>eudicotyledons</taxon>
        <taxon>Gunneridae</taxon>
        <taxon>Pentapetalae</taxon>
        <taxon>rosids</taxon>
        <taxon>malvids</taxon>
        <taxon>Sapindales</taxon>
        <taxon>Rutaceae</taxon>
        <taxon>Aurantioideae</taxon>
        <taxon>Citrus</taxon>
    </lineage>
</organism>
<protein>
    <submittedName>
        <fullName evidence="1">Uncharacterized protein</fullName>
    </submittedName>
</protein>
<dbReference type="Proteomes" id="UP001428341">
    <property type="component" value="Unassembled WGS sequence"/>
</dbReference>
<proteinExistence type="predicted"/>
<gene>
    <name evidence="1" type="ORF">WN944_026560</name>
</gene>
<keyword evidence="2" id="KW-1185">Reference proteome</keyword>
<comment type="caution">
    <text evidence="1">The sequence shown here is derived from an EMBL/GenBank/DDBJ whole genome shotgun (WGS) entry which is preliminary data.</text>
</comment>